<dbReference type="EMBL" id="CP067420">
    <property type="protein sequence ID" value="QQP88262.1"/>
    <property type="molecule type" value="Genomic_DNA"/>
</dbReference>
<proteinExistence type="inferred from homology"/>
<evidence type="ECO:0000256" key="2">
    <source>
        <dbReference type="ARBA" id="ARBA00022670"/>
    </source>
</evidence>
<dbReference type="Pfam" id="PF02586">
    <property type="entry name" value="SRAP"/>
    <property type="match status" value="1"/>
</dbReference>
<dbReference type="RefSeq" id="WP_201072889.1">
    <property type="nucleotide sequence ID" value="NZ_CP067420.1"/>
</dbReference>
<dbReference type="Proteomes" id="UP000595197">
    <property type="component" value="Chromosome"/>
</dbReference>
<dbReference type="PANTHER" id="PTHR13604">
    <property type="entry name" value="DC12-RELATED"/>
    <property type="match status" value="1"/>
</dbReference>
<dbReference type="PANTHER" id="PTHR13604:SF0">
    <property type="entry name" value="ABASIC SITE PROCESSING PROTEIN HMCES"/>
    <property type="match status" value="1"/>
</dbReference>
<evidence type="ECO:0000256" key="7">
    <source>
        <dbReference type="ARBA" id="ARBA00023239"/>
    </source>
</evidence>
<feature type="region of interest" description="Disordered" evidence="9">
    <location>
        <begin position="217"/>
        <end position="245"/>
    </location>
</feature>
<protein>
    <recommendedName>
        <fullName evidence="8">Abasic site processing protein</fullName>
        <ecNumber evidence="8">3.4.-.-</ecNumber>
    </recommendedName>
</protein>
<comment type="similarity">
    <text evidence="1 8">Belongs to the SOS response-associated peptidase family.</text>
</comment>
<evidence type="ECO:0000256" key="6">
    <source>
        <dbReference type="ARBA" id="ARBA00023125"/>
    </source>
</evidence>
<dbReference type="EC" id="3.4.-.-" evidence="8"/>
<keyword evidence="4 8" id="KW-0378">Hydrolase</keyword>
<keyword evidence="11" id="KW-1185">Reference proteome</keyword>
<gene>
    <name evidence="10" type="ORF">IGS68_19710</name>
</gene>
<evidence type="ECO:0000313" key="11">
    <source>
        <dbReference type="Proteomes" id="UP000595197"/>
    </source>
</evidence>
<evidence type="ECO:0000256" key="1">
    <source>
        <dbReference type="ARBA" id="ARBA00008136"/>
    </source>
</evidence>
<accession>A0ABX7B4D7</accession>
<dbReference type="InterPro" id="IPR003738">
    <property type="entry name" value="SRAP"/>
</dbReference>
<name>A0ABX7B4D7_9PROT</name>
<dbReference type="SUPFAM" id="SSF143081">
    <property type="entry name" value="BB1717-like"/>
    <property type="match status" value="1"/>
</dbReference>
<evidence type="ECO:0000256" key="3">
    <source>
        <dbReference type="ARBA" id="ARBA00022763"/>
    </source>
</evidence>
<keyword evidence="6" id="KW-0238">DNA-binding</keyword>
<evidence type="ECO:0000256" key="4">
    <source>
        <dbReference type="ARBA" id="ARBA00022801"/>
    </source>
</evidence>
<evidence type="ECO:0000256" key="5">
    <source>
        <dbReference type="ARBA" id="ARBA00023124"/>
    </source>
</evidence>
<dbReference type="Gene3D" id="3.90.1680.10">
    <property type="entry name" value="SOS response associated peptidase-like"/>
    <property type="match status" value="1"/>
</dbReference>
<reference evidence="10" key="1">
    <citation type="submission" date="2021-02" db="EMBL/GenBank/DDBJ databases">
        <title>Skermanella TT6 skin isolate.</title>
        <authorList>
            <person name="Lee K."/>
            <person name="Ganzorig M."/>
        </authorList>
    </citation>
    <scope>NUCLEOTIDE SEQUENCE</scope>
    <source>
        <strain evidence="10">TT6</strain>
    </source>
</reference>
<keyword evidence="5" id="KW-0190">Covalent protein-DNA linkage</keyword>
<keyword evidence="3" id="KW-0227">DNA damage</keyword>
<evidence type="ECO:0000256" key="8">
    <source>
        <dbReference type="RuleBase" id="RU364100"/>
    </source>
</evidence>
<evidence type="ECO:0000313" key="10">
    <source>
        <dbReference type="EMBL" id="QQP88262.1"/>
    </source>
</evidence>
<sequence>MCGRYTLATPVAEMSRMFGFPELPNLPARFNIAPTQDVAVVRWLDDEKRRALSLVRWGLVPHWADDPSIGSRMINARSESVADKPSFRSAFARRRCLVPADGFYEWQQHVPKGEKKQPFRIRRRDRQPFAFAGLWETWKGPKGGPALDRPLETVTIVTTTANGVLKPLHERMPVILAEDDYAAWLDPETSGEAAGALLRPCPEDWLEAYPVSTRVNSVRNDDPSCVDPVEGAGVAAPAPRQPKLL</sequence>
<keyword evidence="2 8" id="KW-0645">Protease</keyword>
<keyword evidence="7" id="KW-0456">Lyase</keyword>
<feature type="compositionally biased region" description="Low complexity" evidence="9">
    <location>
        <begin position="228"/>
        <end position="238"/>
    </location>
</feature>
<evidence type="ECO:0000256" key="9">
    <source>
        <dbReference type="SAM" id="MobiDB-lite"/>
    </source>
</evidence>
<organism evidence="10 11">
    <name type="scientific">Skermanella cutis</name>
    <dbReference type="NCBI Taxonomy" id="2775420"/>
    <lineage>
        <taxon>Bacteria</taxon>
        <taxon>Pseudomonadati</taxon>
        <taxon>Pseudomonadota</taxon>
        <taxon>Alphaproteobacteria</taxon>
        <taxon>Rhodospirillales</taxon>
        <taxon>Azospirillaceae</taxon>
        <taxon>Skermanella</taxon>
    </lineage>
</organism>
<dbReference type="InterPro" id="IPR036590">
    <property type="entry name" value="SRAP-like"/>
</dbReference>